<dbReference type="Proteomes" id="UP001168098">
    <property type="component" value="Unassembled WGS sequence"/>
</dbReference>
<dbReference type="AlphaFoldDB" id="A0AA39AGB4"/>
<feature type="domain" description="Protein kinase" evidence="16">
    <location>
        <begin position="9"/>
        <end position="275"/>
    </location>
</feature>
<dbReference type="PROSITE" id="PS50011">
    <property type="entry name" value="PROTEIN_KINASE_DOM"/>
    <property type="match status" value="1"/>
</dbReference>
<dbReference type="Gene3D" id="1.10.510.10">
    <property type="entry name" value="Transferase(Phosphotransferase) domain 1"/>
    <property type="match status" value="1"/>
</dbReference>
<dbReference type="PANTHER" id="PTHR45863">
    <property type="entry name" value="SERINE/THREONINE-PROTEIN KINASE BSK5"/>
    <property type="match status" value="1"/>
</dbReference>
<dbReference type="InterPro" id="IPR058209">
    <property type="entry name" value="TPR_BSK1_C"/>
</dbReference>
<dbReference type="Gene3D" id="1.25.40.10">
    <property type="entry name" value="Tetratricopeptide repeat domain"/>
    <property type="match status" value="1"/>
</dbReference>
<evidence type="ECO:0000256" key="8">
    <source>
        <dbReference type="ARBA" id="ARBA00022707"/>
    </source>
</evidence>
<sequence>MATSGFAAENIVSEHGEKAPNVVYKGKLENQRRIAVKRFNKSAWPDARQFLEEARSVGQLRNHRLANLLGCCSEGDERLLVAEFMPNDTLAKHLFHWETQPMKWAMRLRVALYLAQALEYCTSKGRALYHDLNAYRIVFDDDGDPRLSCFGMMKNSRDGKSYSTNLAFTPPEYLRTGRVTPESVMYSFGTLLLDLLSGKHIPPSHALDLIRDRNIQMLTDSCLEGQFSNDDGTELVRLATRCLQYEPRERPNPKSLVAALIPVQKETEIPSHVLMGMPQSGATLPLSPLGEACLRMDLTAIHEILEKLGYKDDEGATTELSFQMWTNQMQETLNSKKKGDVAFRHKDFRAAIECYTQFIDVGTMVSPTVFARRSLCYLMSDMPQEALNDAVQAQVISPIWHIASYLQAVALSALGRENESEVTLKEGSVLEEKKNKTA</sequence>
<dbReference type="EMBL" id="JARBHA010000002">
    <property type="protein sequence ID" value="KAJ9706505.1"/>
    <property type="molecule type" value="Genomic_DNA"/>
</dbReference>
<evidence type="ECO:0000256" key="10">
    <source>
        <dbReference type="ARBA" id="ARBA00022777"/>
    </source>
</evidence>
<keyword evidence="6" id="KW-1070">Brassinosteroid signaling pathway</keyword>
<dbReference type="GO" id="GO:0005886">
    <property type="term" value="C:plasma membrane"/>
    <property type="evidence" value="ECO:0007669"/>
    <property type="project" value="UniProtKB-SubCell"/>
</dbReference>
<evidence type="ECO:0000256" key="15">
    <source>
        <dbReference type="ARBA" id="ARBA00048679"/>
    </source>
</evidence>
<keyword evidence="18" id="KW-1185">Reference proteome</keyword>
<evidence type="ECO:0000256" key="7">
    <source>
        <dbReference type="ARBA" id="ARBA00022679"/>
    </source>
</evidence>
<evidence type="ECO:0000313" key="17">
    <source>
        <dbReference type="EMBL" id="KAJ9706505.1"/>
    </source>
</evidence>
<gene>
    <name evidence="17" type="ORF">PVL29_001811</name>
</gene>
<evidence type="ECO:0000256" key="11">
    <source>
        <dbReference type="ARBA" id="ARBA00022840"/>
    </source>
</evidence>
<comment type="similarity">
    <text evidence="2">Belongs to the protein kinase superfamily. Ser/Thr protein kinase family.</text>
</comment>
<keyword evidence="7" id="KW-0808">Transferase</keyword>
<evidence type="ECO:0000256" key="13">
    <source>
        <dbReference type="ARBA" id="ARBA00023288"/>
    </source>
</evidence>
<evidence type="ECO:0000256" key="1">
    <source>
        <dbReference type="ARBA" id="ARBA00004193"/>
    </source>
</evidence>
<evidence type="ECO:0000256" key="9">
    <source>
        <dbReference type="ARBA" id="ARBA00022741"/>
    </source>
</evidence>
<dbReference type="InterPro" id="IPR000719">
    <property type="entry name" value="Prot_kinase_dom"/>
</dbReference>
<evidence type="ECO:0000256" key="2">
    <source>
        <dbReference type="ARBA" id="ARBA00008684"/>
    </source>
</evidence>
<evidence type="ECO:0000259" key="16">
    <source>
        <dbReference type="PROSITE" id="PS50011"/>
    </source>
</evidence>
<dbReference type="InterPro" id="IPR011990">
    <property type="entry name" value="TPR-like_helical_dom_sf"/>
</dbReference>
<dbReference type="EC" id="2.7.11.1" evidence="3"/>
<dbReference type="InterPro" id="IPR001245">
    <property type="entry name" value="Ser-Thr/Tyr_kinase_cat_dom"/>
</dbReference>
<keyword evidence="8" id="KW-0519">Myristate</keyword>
<evidence type="ECO:0000256" key="5">
    <source>
        <dbReference type="ARBA" id="ARBA00022527"/>
    </source>
</evidence>
<proteinExistence type="inferred from homology"/>
<keyword evidence="4" id="KW-1003">Cell membrane</keyword>
<dbReference type="GO" id="GO:0009742">
    <property type="term" value="P:brassinosteroid mediated signaling pathway"/>
    <property type="evidence" value="ECO:0007669"/>
    <property type="project" value="UniProtKB-KW"/>
</dbReference>
<evidence type="ECO:0000256" key="3">
    <source>
        <dbReference type="ARBA" id="ARBA00012513"/>
    </source>
</evidence>
<dbReference type="FunFam" id="1.25.40.10:FF:000016">
    <property type="entry name" value="probable serine/threonine-protein kinase At4g35230"/>
    <property type="match status" value="1"/>
</dbReference>
<dbReference type="GO" id="GO:0004674">
    <property type="term" value="F:protein serine/threonine kinase activity"/>
    <property type="evidence" value="ECO:0007669"/>
    <property type="project" value="UniProtKB-KW"/>
</dbReference>
<dbReference type="PANTHER" id="PTHR45863:SF2">
    <property type="entry name" value="SERINE_THREONINE-PROTEIN KINASE BSK7-RELATED"/>
    <property type="match status" value="1"/>
</dbReference>
<dbReference type="FunFam" id="1.10.510.10:FF:000069">
    <property type="entry name" value="probable serine/threonine-protein kinase At5g41260"/>
    <property type="match status" value="1"/>
</dbReference>
<evidence type="ECO:0000256" key="4">
    <source>
        <dbReference type="ARBA" id="ARBA00022475"/>
    </source>
</evidence>
<comment type="caution">
    <text evidence="17">The sequence shown here is derived from an EMBL/GenBank/DDBJ whole genome shotgun (WGS) entry which is preliminary data.</text>
</comment>
<keyword evidence="13" id="KW-0449">Lipoprotein</keyword>
<dbReference type="Pfam" id="PF07714">
    <property type="entry name" value="PK_Tyr_Ser-Thr"/>
    <property type="match status" value="1"/>
</dbReference>
<comment type="subcellular location">
    <subcellularLocation>
        <location evidence="1">Cell membrane</location>
        <topology evidence="1">Lipid-anchor</topology>
    </subcellularLocation>
</comment>
<dbReference type="Gene3D" id="3.30.200.20">
    <property type="entry name" value="Phosphorylase Kinase, domain 1"/>
    <property type="match status" value="1"/>
</dbReference>
<comment type="catalytic activity">
    <reaction evidence="15">
        <text>L-seryl-[protein] + ATP = O-phospho-L-seryl-[protein] + ADP + H(+)</text>
        <dbReference type="Rhea" id="RHEA:17989"/>
        <dbReference type="Rhea" id="RHEA-COMP:9863"/>
        <dbReference type="Rhea" id="RHEA-COMP:11604"/>
        <dbReference type="ChEBI" id="CHEBI:15378"/>
        <dbReference type="ChEBI" id="CHEBI:29999"/>
        <dbReference type="ChEBI" id="CHEBI:30616"/>
        <dbReference type="ChEBI" id="CHEBI:83421"/>
        <dbReference type="ChEBI" id="CHEBI:456216"/>
        <dbReference type="EC" id="2.7.11.1"/>
    </reaction>
</comment>
<dbReference type="GO" id="GO:0005524">
    <property type="term" value="F:ATP binding"/>
    <property type="evidence" value="ECO:0007669"/>
    <property type="project" value="UniProtKB-KW"/>
</dbReference>
<keyword evidence="11" id="KW-0067">ATP-binding</keyword>
<evidence type="ECO:0000313" key="18">
    <source>
        <dbReference type="Proteomes" id="UP001168098"/>
    </source>
</evidence>
<reference evidence="17 18" key="1">
    <citation type="journal article" date="2023" name="BMC Biotechnol.">
        <title>Vitis rotundifolia cv Carlos genome sequencing.</title>
        <authorList>
            <person name="Huff M."/>
            <person name="Hulse-Kemp A."/>
            <person name="Scheffler B."/>
            <person name="Youngblood R."/>
            <person name="Simpson S."/>
            <person name="Babiker E."/>
            <person name="Staton M."/>
        </authorList>
    </citation>
    <scope>NUCLEOTIDE SEQUENCE [LARGE SCALE GENOMIC DNA]</scope>
    <source>
        <tissue evidence="17">Leaf</tissue>
    </source>
</reference>
<dbReference type="Pfam" id="PF25575">
    <property type="entry name" value="TPR_BSK1_C"/>
    <property type="match status" value="1"/>
</dbReference>
<dbReference type="InterPro" id="IPR011009">
    <property type="entry name" value="Kinase-like_dom_sf"/>
</dbReference>
<evidence type="ECO:0000256" key="12">
    <source>
        <dbReference type="ARBA" id="ARBA00023136"/>
    </source>
</evidence>
<dbReference type="FunFam" id="3.30.200.20:FF:000154">
    <property type="entry name" value="probable serine/threonine-protein kinase At4g35230"/>
    <property type="match status" value="1"/>
</dbReference>
<dbReference type="SUPFAM" id="SSF56112">
    <property type="entry name" value="Protein kinase-like (PK-like)"/>
    <property type="match status" value="1"/>
</dbReference>
<keyword evidence="12" id="KW-0472">Membrane</keyword>
<dbReference type="InterPro" id="IPR045845">
    <property type="entry name" value="BSK"/>
</dbReference>
<name>A0AA39AGB4_VITRO</name>
<accession>A0AA39AGB4</accession>
<comment type="catalytic activity">
    <reaction evidence="14">
        <text>L-threonyl-[protein] + ATP = O-phospho-L-threonyl-[protein] + ADP + H(+)</text>
        <dbReference type="Rhea" id="RHEA:46608"/>
        <dbReference type="Rhea" id="RHEA-COMP:11060"/>
        <dbReference type="Rhea" id="RHEA-COMP:11605"/>
        <dbReference type="ChEBI" id="CHEBI:15378"/>
        <dbReference type="ChEBI" id="CHEBI:30013"/>
        <dbReference type="ChEBI" id="CHEBI:30616"/>
        <dbReference type="ChEBI" id="CHEBI:61977"/>
        <dbReference type="ChEBI" id="CHEBI:456216"/>
        <dbReference type="EC" id="2.7.11.1"/>
    </reaction>
</comment>
<evidence type="ECO:0000256" key="6">
    <source>
        <dbReference type="ARBA" id="ARBA00022626"/>
    </source>
</evidence>
<keyword evidence="9" id="KW-0547">Nucleotide-binding</keyword>
<organism evidence="17 18">
    <name type="scientific">Vitis rotundifolia</name>
    <name type="common">Muscadine grape</name>
    <dbReference type="NCBI Taxonomy" id="103349"/>
    <lineage>
        <taxon>Eukaryota</taxon>
        <taxon>Viridiplantae</taxon>
        <taxon>Streptophyta</taxon>
        <taxon>Embryophyta</taxon>
        <taxon>Tracheophyta</taxon>
        <taxon>Spermatophyta</taxon>
        <taxon>Magnoliopsida</taxon>
        <taxon>eudicotyledons</taxon>
        <taxon>Gunneridae</taxon>
        <taxon>Pentapetalae</taxon>
        <taxon>rosids</taxon>
        <taxon>Vitales</taxon>
        <taxon>Vitaceae</taxon>
        <taxon>Viteae</taxon>
        <taxon>Vitis</taxon>
    </lineage>
</organism>
<dbReference type="SUPFAM" id="SSF48452">
    <property type="entry name" value="TPR-like"/>
    <property type="match status" value="1"/>
</dbReference>
<keyword evidence="10" id="KW-0418">Kinase</keyword>
<keyword evidence="5" id="KW-0723">Serine/threonine-protein kinase</keyword>
<evidence type="ECO:0000256" key="14">
    <source>
        <dbReference type="ARBA" id="ARBA00047899"/>
    </source>
</evidence>
<protein>
    <recommendedName>
        <fullName evidence="3">non-specific serine/threonine protein kinase</fullName>
        <ecNumber evidence="3">2.7.11.1</ecNumber>
    </recommendedName>
</protein>